<sequence length="281" mass="32331">MKYKKININISPADDTAREIIIAQLSNIGYDSFMETEDGLEAYISEDDYRPLDEELLPFLIAPAYKFEISAEDLEEKNWNEEWEKNYFKPIVISDQCLVRSPFHEKPEITPRYEILIEPKMAFGTGYHETTTLMVQYLLETDSANTDVLDMGCGTGILGILAAMREAKNILGIDIDKWAVENALENIKINNISNMQVQMADASFLGKSRRYDIILANINRNILLEDMPRYDLTTKTGTQIFLSGFYREDLPKIDSVASQLNWQQISIKEQNNWVAVSYRKK</sequence>
<comment type="caution">
    <text evidence="7">The sequence shown here is derived from an EMBL/GenBank/DDBJ whole genome shotgun (WGS) entry which is preliminary data.</text>
</comment>
<evidence type="ECO:0000256" key="4">
    <source>
        <dbReference type="ARBA" id="ARBA00022679"/>
    </source>
</evidence>
<comment type="catalytic activity">
    <reaction evidence="6">
        <text>L-lysyl-[protein] + 3 S-adenosyl-L-methionine = N(6),N(6),N(6)-trimethyl-L-lysyl-[protein] + 3 S-adenosyl-L-homocysteine + 3 H(+)</text>
        <dbReference type="Rhea" id="RHEA:54192"/>
        <dbReference type="Rhea" id="RHEA-COMP:9752"/>
        <dbReference type="Rhea" id="RHEA-COMP:13826"/>
        <dbReference type="ChEBI" id="CHEBI:15378"/>
        <dbReference type="ChEBI" id="CHEBI:29969"/>
        <dbReference type="ChEBI" id="CHEBI:57856"/>
        <dbReference type="ChEBI" id="CHEBI:59789"/>
        <dbReference type="ChEBI" id="CHEBI:61961"/>
    </reaction>
</comment>
<dbReference type="GO" id="GO:0016279">
    <property type="term" value="F:protein-lysine N-methyltransferase activity"/>
    <property type="evidence" value="ECO:0007669"/>
    <property type="project" value="RHEA"/>
</dbReference>
<feature type="binding site" evidence="6">
    <location>
        <position position="152"/>
    </location>
    <ligand>
        <name>S-adenosyl-L-methionine</name>
        <dbReference type="ChEBI" id="CHEBI:59789"/>
    </ligand>
</feature>
<feature type="binding site" evidence="6">
    <location>
        <position position="174"/>
    </location>
    <ligand>
        <name>S-adenosyl-L-methionine</name>
        <dbReference type="ChEBI" id="CHEBI:59789"/>
    </ligand>
</feature>
<name>A0A368UL33_9BACT</name>
<accession>A0A368UL33</accession>
<keyword evidence="7" id="KW-0687">Ribonucleoprotein</keyword>
<evidence type="ECO:0000256" key="5">
    <source>
        <dbReference type="ARBA" id="ARBA00022691"/>
    </source>
</evidence>
<dbReference type="GO" id="GO:0005737">
    <property type="term" value="C:cytoplasm"/>
    <property type="evidence" value="ECO:0007669"/>
    <property type="project" value="UniProtKB-SubCell"/>
</dbReference>
<dbReference type="GO" id="GO:0005840">
    <property type="term" value="C:ribosome"/>
    <property type="evidence" value="ECO:0007669"/>
    <property type="project" value="UniProtKB-KW"/>
</dbReference>
<reference evidence="7 8" key="1">
    <citation type="submission" date="2018-07" db="EMBL/GenBank/DDBJ databases">
        <title>Freshwater and sediment microbial communities from various areas in North America, analyzing microbe dynamics in response to fracking.</title>
        <authorList>
            <person name="Lamendella R."/>
        </authorList>
    </citation>
    <scope>NUCLEOTIDE SEQUENCE [LARGE SCALE GENOMIC DNA]</scope>
    <source>
        <strain evidence="7 8">160A</strain>
    </source>
</reference>
<keyword evidence="7" id="KW-0689">Ribosomal protein</keyword>
<dbReference type="PANTHER" id="PTHR43648:SF1">
    <property type="entry name" value="ELECTRON TRANSFER FLAVOPROTEIN BETA SUBUNIT LYSINE METHYLTRANSFERASE"/>
    <property type="match status" value="1"/>
</dbReference>
<organism evidence="7 8">
    <name type="scientific">Marinilabilia salmonicolor</name>
    <dbReference type="NCBI Taxonomy" id="989"/>
    <lineage>
        <taxon>Bacteria</taxon>
        <taxon>Pseudomonadati</taxon>
        <taxon>Bacteroidota</taxon>
        <taxon>Bacteroidia</taxon>
        <taxon>Marinilabiliales</taxon>
        <taxon>Marinilabiliaceae</taxon>
        <taxon>Marinilabilia</taxon>
    </lineage>
</organism>
<keyword evidence="5 6" id="KW-0949">S-adenosyl-L-methionine</keyword>
<evidence type="ECO:0000256" key="1">
    <source>
        <dbReference type="ARBA" id="ARBA00009741"/>
    </source>
</evidence>
<dbReference type="InterPro" id="IPR004498">
    <property type="entry name" value="Ribosomal_PrmA_MeTrfase"/>
</dbReference>
<dbReference type="EC" id="2.1.1.-" evidence="6"/>
<dbReference type="InterPro" id="IPR029063">
    <property type="entry name" value="SAM-dependent_MTases_sf"/>
</dbReference>
<dbReference type="CDD" id="cd02440">
    <property type="entry name" value="AdoMet_MTases"/>
    <property type="match status" value="1"/>
</dbReference>
<dbReference type="NCBIfam" id="NF001785">
    <property type="entry name" value="PRK00517.2-2"/>
    <property type="match status" value="1"/>
</dbReference>
<evidence type="ECO:0000256" key="2">
    <source>
        <dbReference type="ARBA" id="ARBA00022490"/>
    </source>
</evidence>
<dbReference type="PANTHER" id="PTHR43648">
    <property type="entry name" value="ELECTRON TRANSFER FLAVOPROTEIN BETA SUBUNIT LYSINE METHYLTRANSFERASE"/>
    <property type="match status" value="1"/>
</dbReference>
<evidence type="ECO:0000313" key="8">
    <source>
        <dbReference type="Proteomes" id="UP000252733"/>
    </source>
</evidence>
<dbReference type="SUPFAM" id="SSF53335">
    <property type="entry name" value="S-adenosyl-L-methionine-dependent methyltransferases"/>
    <property type="match status" value="1"/>
</dbReference>
<dbReference type="Pfam" id="PF06325">
    <property type="entry name" value="PrmA"/>
    <property type="match status" value="1"/>
</dbReference>
<dbReference type="HAMAP" id="MF_00735">
    <property type="entry name" value="Methyltr_PrmA"/>
    <property type="match status" value="1"/>
</dbReference>
<dbReference type="GO" id="GO:0032259">
    <property type="term" value="P:methylation"/>
    <property type="evidence" value="ECO:0007669"/>
    <property type="project" value="UniProtKB-KW"/>
</dbReference>
<dbReference type="InterPro" id="IPR050078">
    <property type="entry name" value="Ribosomal_L11_MeTrfase_PrmA"/>
</dbReference>
<comment type="subcellular location">
    <subcellularLocation>
        <location evidence="6">Cytoplasm</location>
    </subcellularLocation>
</comment>
<evidence type="ECO:0000256" key="3">
    <source>
        <dbReference type="ARBA" id="ARBA00022603"/>
    </source>
</evidence>
<feature type="binding site" evidence="6">
    <location>
        <position position="131"/>
    </location>
    <ligand>
        <name>S-adenosyl-L-methionine</name>
        <dbReference type="ChEBI" id="CHEBI:59789"/>
    </ligand>
</feature>
<comment type="similarity">
    <text evidence="1 6">Belongs to the methyltransferase superfamily. PrmA family.</text>
</comment>
<keyword evidence="3 6" id="KW-0489">Methyltransferase</keyword>
<dbReference type="EMBL" id="QPIZ01000028">
    <property type="protein sequence ID" value="RCW29446.1"/>
    <property type="molecule type" value="Genomic_DNA"/>
</dbReference>
<evidence type="ECO:0000313" key="7">
    <source>
        <dbReference type="EMBL" id="RCW29446.1"/>
    </source>
</evidence>
<protein>
    <recommendedName>
        <fullName evidence="6">Ribosomal protein L11 methyltransferase</fullName>
        <shortName evidence="6">L11 Mtase</shortName>
        <ecNumber evidence="6">2.1.1.-</ecNumber>
    </recommendedName>
</protein>
<dbReference type="Gene3D" id="3.40.50.150">
    <property type="entry name" value="Vaccinia Virus protein VP39"/>
    <property type="match status" value="1"/>
</dbReference>
<keyword evidence="2 6" id="KW-0963">Cytoplasm</keyword>
<gene>
    <name evidence="6" type="primary">prmA</name>
    <name evidence="7" type="ORF">DFO77_12848</name>
</gene>
<evidence type="ECO:0000256" key="6">
    <source>
        <dbReference type="HAMAP-Rule" id="MF_00735"/>
    </source>
</evidence>
<dbReference type="AlphaFoldDB" id="A0A368UL33"/>
<dbReference type="Proteomes" id="UP000252733">
    <property type="component" value="Unassembled WGS sequence"/>
</dbReference>
<proteinExistence type="inferred from homology"/>
<keyword evidence="4 6" id="KW-0808">Transferase</keyword>
<feature type="binding site" evidence="6">
    <location>
        <position position="217"/>
    </location>
    <ligand>
        <name>S-adenosyl-L-methionine</name>
        <dbReference type="ChEBI" id="CHEBI:59789"/>
    </ligand>
</feature>
<keyword evidence="8" id="KW-1185">Reference proteome</keyword>
<comment type="function">
    <text evidence="6">Methylates ribosomal protein L11.</text>
</comment>
<dbReference type="RefSeq" id="WP_114437887.1">
    <property type="nucleotide sequence ID" value="NZ_QPIZ01000028.1"/>
</dbReference>